<dbReference type="AlphaFoldDB" id="A0A9W8HTI2"/>
<name>A0A9W8HTI2_9FUNG</name>
<organism evidence="2 3">
    <name type="scientific">Coemansia guatemalensis</name>
    <dbReference type="NCBI Taxonomy" id="2761395"/>
    <lineage>
        <taxon>Eukaryota</taxon>
        <taxon>Fungi</taxon>
        <taxon>Fungi incertae sedis</taxon>
        <taxon>Zoopagomycota</taxon>
        <taxon>Kickxellomycotina</taxon>
        <taxon>Kickxellomycetes</taxon>
        <taxon>Kickxellales</taxon>
        <taxon>Kickxellaceae</taxon>
        <taxon>Coemansia</taxon>
    </lineage>
</organism>
<feature type="compositionally biased region" description="Basic residues" evidence="1">
    <location>
        <begin position="144"/>
        <end position="158"/>
    </location>
</feature>
<gene>
    <name evidence="2" type="ORF">H4R20_005821</name>
</gene>
<dbReference type="EMBL" id="JANBUO010002139">
    <property type="protein sequence ID" value="KAJ2795609.1"/>
    <property type="molecule type" value="Genomic_DNA"/>
</dbReference>
<protein>
    <submittedName>
        <fullName evidence="2">Uncharacterized protein</fullName>
    </submittedName>
</protein>
<keyword evidence="3" id="KW-1185">Reference proteome</keyword>
<accession>A0A9W8HTI2</accession>
<comment type="caution">
    <text evidence="2">The sequence shown here is derived from an EMBL/GenBank/DDBJ whole genome shotgun (WGS) entry which is preliminary data.</text>
</comment>
<feature type="non-terminal residue" evidence="2">
    <location>
        <position position="1"/>
    </location>
</feature>
<feature type="region of interest" description="Disordered" evidence="1">
    <location>
        <begin position="60"/>
        <end position="211"/>
    </location>
</feature>
<dbReference type="Proteomes" id="UP001140094">
    <property type="component" value="Unassembled WGS sequence"/>
</dbReference>
<feature type="compositionally biased region" description="Polar residues" evidence="1">
    <location>
        <begin position="159"/>
        <end position="186"/>
    </location>
</feature>
<sequence>PLVPADDWEEISRLRTTVALMEKKLNQQIDYEVSLLQKFAELSDKIAILTEENHQLSAQLTTKVRAQSQPQLHGPSAISGSDADANACASGSGDIDSASSNIDSASGNIDSASGDIDSASGNGDSASKESWQIVKRKEAANKPSNRKCRNKHGKKNHRTATSVEATADSESSGNNDKTADNASQHCTTRKSKGNRKRGKKNHGTASGSGCLPLTNRFLCLLTSN</sequence>
<proteinExistence type="predicted"/>
<evidence type="ECO:0000256" key="1">
    <source>
        <dbReference type="SAM" id="MobiDB-lite"/>
    </source>
</evidence>
<feature type="compositionally biased region" description="Basic residues" evidence="1">
    <location>
        <begin position="187"/>
        <end position="202"/>
    </location>
</feature>
<evidence type="ECO:0000313" key="3">
    <source>
        <dbReference type="Proteomes" id="UP001140094"/>
    </source>
</evidence>
<reference evidence="2" key="1">
    <citation type="submission" date="2022-07" db="EMBL/GenBank/DDBJ databases">
        <title>Phylogenomic reconstructions and comparative analyses of Kickxellomycotina fungi.</title>
        <authorList>
            <person name="Reynolds N.K."/>
            <person name="Stajich J.E."/>
            <person name="Barry K."/>
            <person name="Grigoriev I.V."/>
            <person name="Crous P."/>
            <person name="Smith M.E."/>
        </authorList>
    </citation>
    <scope>NUCLEOTIDE SEQUENCE</scope>
    <source>
        <strain evidence="2">NRRL 1565</strain>
    </source>
</reference>
<feature type="compositionally biased region" description="Polar residues" evidence="1">
    <location>
        <begin position="60"/>
        <end position="71"/>
    </location>
</feature>
<feature type="compositionally biased region" description="Low complexity" evidence="1">
    <location>
        <begin position="89"/>
        <end position="125"/>
    </location>
</feature>
<evidence type="ECO:0000313" key="2">
    <source>
        <dbReference type="EMBL" id="KAJ2795609.1"/>
    </source>
</evidence>